<gene>
    <name evidence="3" type="ORF">BKA00_007078</name>
</gene>
<dbReference type="RefSeq" id="WP_185032503.1">
    <property type="nucleotide sequence ID" value="NZ_JACHMQ010000001.1"/>
</dbReference>
<comment type="caution">
    <text evidence="3">The sequence shown here is derived from an EMBL/GenBank/DDBJ whole genome shotgun (WGS) entry which is preliminary data.</text>
</comment>
<feature type="transmembrane region" description="Helical" evidence="2">
    <location>
        <begin position="580"/>
        <end position="598"/>
    </location>
</feature>
<evidence type="ECO:0000256" key="2">
    <source>
        <dbReference type="SAM" id="Phobius"/>
    </source>
</evidence>
<feature type="transmembrane region" description="Helical" evidence="2">
    <location>
        <begin position="674"/>
        <end position="691"/>
    </location>
</feature>
<dbReference type="Proteomes" id="UP000546324">
    <property type="component" value="Unassembled WGS sequence"/>
</dbReference>
<protein>
    <submittedName>
        <fullName evidence="3">Uncharacterized protein</fullName>
    </submittedName>
</protein>
<reference evidence="3 4" key="1">
    <citation type="submission" date="2020-08" db="EMBL/GenBank/DDBJ databases">
        <title>Sequencing the genomes of 1000 actinobacteria strains.</title>
        <authorList>
            <person name="Klenk H.-P."/>
        </authorList>
    </citation>
    <scope>NUCLEOTIDE SEQUENCE [LARGE SCALE GENOMIC DNA]</scope>
    <source>
        <strain evidence="3 4">DSM 43675</strain>
    </source>
</reference>
<feature type="transmembrane region" description="Helical" evidence="2">
    <location>
        <begin position="604"/>
        <end position="622"/>
    </location>
</feature>
<feature type="transmembrane region" description="Helical" evidence="2">
    <location>
        <begin position="42"/>
        <end position="60"/>
    </location>
</feature>
<keyword evidence="2" id="KW-0812">Transmembrane</keyword>
<organism evidence="3 4">
    <name type="scientific">Actinomadura coerulea</name>
    <dbReference type="NCBI Taxonomy" id="46159"/>
    <lineage>
        <taxon>Bacteria</taxon>
        <taxon>Bacillati</taxon>
        <taxon>Actinomycetota</taxon>
        <taxon>Actinomycetes</taxon>
        <taxon>Streptosporangiales</taxon>
        <taxon>Thermomonosporaceae</taxon>
        <taxon>Actinomadura</taxon>
    </lineage>
</organism>
<evidence type="ECO:0000313" key="4">
    <source>
        <dbReference type="Proteomes" id="UP000546324"/>
    </source>
</evidence>
<keyword evidence="2" id="KW-0472">Membrane</keyword>
<evidence type="ECO:0000313" key="3">
    <source>
        <dbReference type="EMBL" id="MBB6400164.1"/>
    </source>
</evidence>
<feature type="transmembrane region" description="Helical" evidence="2">
    <location>
        <begin position="634"/>
        <end position="654"/>
    </location>
</feature>
<feature type="region of interest" description="Disordered" evidence="1">
    <location>
        <begin position="1"/>
        <end position="35"/>
    </location>
</feature>
<evidence type="ECO:0000256" key="1">
    <source>
        <dbReference type="SAM" id="MobiDB-lite"/>
    </source>
</evidence>
<keyword evidence="4" id="KW-1185">Reference proteome</keyword>
<proteinExistence type="predicted"/>
<sequence>MARRLRPGTARSGDPRKRSRSGQAEPGGAKAAPPRPRRGLQLLVWALALTVFGGLALLSGQTEGFGSGGRPPNAAAPAAPAAPAARVAAPAPAASSAPASTLPANSTVPVYNTVPGVSSAPVAQTGAGVGGRLLAAAPDDQPTYDINRDACEAYSEARDFLPLHRWTSFELFVVDNARIFKTQRFVSMIASLMFMAGGLCWRIIGSLMGFGYSFDMICRAADPINSVVRTFSLYAAWFLIPSWIFVMAAVFRRWSSSGHRRGPAAAMRLVMVFLAANGLIFFIGDQADKHQDNPTAAYTTPWMAATVQGWFTTAADSLYNLQKIGRINDGTDNNPVFYDGHPDGGAGAVTCAKFDDKLNDEYMARNKDTSLASGKQAMVQVSKMWEISLVRSWQAAQFGEGTKQFPSPAHASCRWLEANADVSTENKLEAYDLATGHGKGTTTSNSARGYFIDPAADEQMIMIAWGACKANDDGLGSAHTIPQWDKATDTKDKAKACEKLYSNVTYEDDKSGTQFSVAGIDVLCFLCDNGTMGTFYFNGDDELKDKLGNCYASEPACQADWNFVSAWLGKNQAQRLTQGLLSMIVAFVFLFVMGPMAIGMTVSSVGLAGLVMILPLTLLLIGAGLPQGMRLLKLTGAAAAGDALFTLALTFLTMLTDTTYQAIEATTKDGTPNFFQQVAQGAAPLVALFLFKKISKILSLGDISSTSGATGFASAIVLRGSGDRRLSRNAGQQVSQRLGRLGVGKMRLAALDERSLQRRMLNNRATRAVAGAAKKGAQRATRPITDWAKDKYDGGRAKLQNGVNALQRKAASGSPAQRAAAYAGLTAGLAGLTMVAPPAVLATLPLMAFTGSAAAGRGIQAGVNGIRGVRSGAGGEGTGMDAISAAGMPTANSARTGLRQADDWHRNIIRVSDSEEQRRLMGEHAEEGLNMLRARQWGQGQPGGLHPEFTGFVNDEEKMRALADAASAMGLNASQLQVSNQGLLAPNVEFANGRPQGITAEQLGMMPHLFLPARDRRPQMTADGVLENQDQQIARMTAQLRERGYVTDEGEIVNVLEAHGFDTRLPEVKVRVERWLDGGKDEELSRISIAPRRGEVAAVEAAREWASDVDMPAPDIRQRRDLDAVSGVMTAARSEIGDFNRIRIEMPDGTFASAGNLQRQLEGEIRSMVSVAMETKNLHDTMNAGTITGEFFGAEYARLTQMQQEAAQQVDRLSAMFRDAVDASRSARGVCELRVQMADPNSMIDADELTRLADQITKSNQQAQQQVHQEIDRLVGAISQRPTDSGAAAGILRSLDELRDVFDREGRGERSENQAVIDRLSDLERSLQDSRRMTQVDPRLAANANTPVDIRRVLRDMYRDEMSRT</sequence>
<accession>A0A7X0G657</accession>
<name>A0A7X0G657_9ACTN</name>
<dbReference type="EMBL" id="JACHMQ010000001">
    <property type="protein sequence ID" value="MBB6400164.1"/>
    <property type="molecule type" value="Genomic_DNA"/>
</dbReference>
<keyword evidence="2" id="KW-1133">Transmembrane helix</keyword>
<feature type="transmembrane region" description="Helical" evidence="2">
    <location>
        <begin position="231"/>
        <end position="251"/>
    </location>
</feature>
<feature type="transmembrane region" description="Helical" evidence="2">
    <location>
        <begin position="263"/>
        <end position="284"/>
    </location>
</feature>
<feature type="transmembrane region" description="Helical" evidence="2">
    <location>
        <begin position="185"/>
        <end position="204"/>
    </location>
</feature>